<organism evidence="2 3">
    <name type="scientific">Maritalea mobilis</name>
    <dbReference type="NCBI Taxonomy" id="483324"/>
    <lineage>
        <taxon>Bacteria</taxon>
        <taxon>Pseudomonadati</taxon>
        <taxon>Pseudomonadota</taxon>
        <taxon>Alphaproteobacteria</taxon>
        <taxon>Hyphomicrobiales</taxon>
        <taxon>Devosiaceae</taxon>
        <taxon>Maritalea</taxon>
    </lineage>
</organism>
<keyword evidence="1 2" id="KW-0808">Transferase</keyword>
<keyword evidence="3" id="KW-1185">Reference proteome</keyword>
<dbReference type="RefSeq" id="WP_133573031.1">
    <property type="nucleotide sequence ID" value="NZ_SNYR01000002.1"/>
</dbReference>
<dbReference type="Gene3D" id="3.30.1540.10">
    <property type="entry name" value="formyl-coa transferase, domain 3"/>
    <property type="match status" value="1"/>
</dbReference>
<evidence type="ECO:0000256" key="1">
    <source>
        <dbReference type="ARBA" id="ARBA00022679"/>
    </source>
</evidence>
<reference evidence="2 3" key="1">
    <citation type="submission" date="2019-03" db="EMBL/GenBank/DDBJ databases">
        <title>Genomic Encyclopedia of Type Strains, Phase III (KMG-III): the genomes of soil and plant-associated and newly described type strains.</title>
        <authorList>
            <person name="Whitman W."/>
        </authorList>
    </citation>
    <scope>NUCLEOTIDE SEQUENCE [LARGE SCALE GENOMIC DNA]</scope>
    <source>
        <strain evidence="2 3">CGMCC 1.7002</strain>
    </source>
</reference>
<accession>A0A4R6VQ86</accession>
<dbReference type="InterPro" id="IPR050483">
    <property type="entry name" value="CoA-transferase_III_domain"/>
</dbReference>
<dbReference type="InterPro" id="IPR044855">
    <property type="entry name" value="CoA-Trfase_III_dom3_sf"/>
</dbReference>
<dbReference type="AlphaFoldDB" id="A0A4R6VQ86"/>
<dbReference type="OrthoDB" id="5720311at2"/>
<dbReference type="Pfam" id="PF02515">
    <property type="entry name" value="CoA_transf_3"/>
    <property type="match status" value="1"/>
</dbReference>
<dbReference type="Gene3D" id="3.40.50.10540">
    <property type="entry name" value="Crotonobetainyl-coa:carnitine coa-transferase, domain 1"/>
    <property type="match status" value="1"/>
</dbReference>
<proteinExistence type="predicted"/>
<dbReference type="InterPro" id="IPR023606">
    <property type="entry name" value="CoA-Trfase_III_dom_1_sf"/>
</dbReference>
<dbReference type="PANTHER" id="PTHR48207">
    <property type="entry name" value="SUCCINATE--HYDROXYMETHYLGLUTARATE COA-TRANSFERASE"/>
    <property type="match status" value="1"/>
</dbReference>
<comment type="caution">
    <text evidence="2">The sequence shown here is derived from an EMBL/GenBank/DDBJ whole genome shotgun (WGS) entry which is preliminary data.</text>
</comment>
<evidence type="ECO:0000313" key="3">
    <source>
        <dbReference type="Proteomes" id="UP000295391"/>
    </source>
</evidence>
<protein>
    <submittedName>
        <fullName evidence="2">Crotonobetainyl-CoA:carnitine CoA-transferase CaiB-like acyl-CoA transferase</fullName>
    </submittedName>
</protein>
<dbReference type="InterPro" id="IPR003673">
    <property type="entry name" value="CoA-Trfase_fam_III"/>
</dbReference>
<dbReference type="PANTHER" id="PTHR48207:SF4">
    <property type="entry name" value="BLL6097 PROTEIN"/>
    <property type="match status" value="1"/>
</dbReference>
<dbReference type="GO" id="GO:0008410">
    <property type="term" value="F:CoA-transferase activity"/>
    <property type="evidence" value="ECO:0007669"/>
    <property type="project" value="TreeGrafter"/>
</dbReference>
<evidence type="ECO:0000313" key="2">
    <source>
        <dbReference type="EMBL" id="TDQ64423.1"/>
    </source>
</evidence>
<gene>
    <name evidence="2" type="ORF">ATL17_2442</name>
</gene>
<dbReference type="Proteomes" id="UP000295391">
    <property type="component" value="Unassembled WGS sequence"/>
</dbReference>
<name>A0A4R6VQ86_9HYPH</name>
<sequence>MTPTIDTRDKGMLDGLLVVDFSQFLAGPLAGLKLADMGARVIKVERPEVGDLCRYLYLTDVEVHGANTLFHAINRNKQSYSANLKDAEDLERVKALCAKADVIIQNFRPGIMKKLGLDYDQVKAINPKVVYASISGYGEEGDWQNLPGQDLLAQARSGLLWLSGNAEDTPTAMGLAVADQLAGNIAVQGILAGLINSARNGQGVHVQTSLLEALVDFQFEVLTTHLNDEKKRLPQRSEVNNAHAYLSAPYGVYQTKDGFIAIAMTPVDKLGAFISCDALLAFDNEKQWFEQRDEIKTILADHLKTQTTSYWMEIFVAHDVWASEVLDWPQLFKSTSFKNLDFFQDLDLGEGHSMKAIRSPIRINGDVLKSSRPAPSIGEHNAEINREFNLMEV</sequence>
<dbReference type="SUPFAM" id="SSF89796">
    <property type="entry name" value="CoA-transferase family III (CaiB/BaiF)"/>
    <property type="match status" value="1"/>
</dbReference>
<dbReference type="EMBL" id="SNYR01000002">
    <property type="protein sequence ID" value="TDQ64423.1"/>
    <property type="molecule type" value="Genomic_DNA"/>
</dbReference>